<keyword evidence="1" id="KW-0812">Transmembrane</keyword>
<feature type="transmembrane region" description="Helical" evidence="1">
    <location>
        <begin position="340"/>
        <end position="362"/>
    </location>
</feature>
<feature type="transmembrane region" description="Helical" evidence="1">
    <location>
        <begin position="109"/>
        <end position="133"/>
    </location>
</feature>
<dbReference type="PANTHER" id="PTHR18640:SF5">
    <property type="entry name" value="SODIUM_BILE ACID COTRANSPORTER 7"/>
    <property type="match status" value="1"/>
</dbReference>
<feature type="transmembrane region" description="Helical" evidence="1">
    <location>
        <begin position="252"/>
        <end position="270"/>
    </location>
</feature>
<feature type="transmembrane region" description="Helical" evidence="1">
    <location>
        <begin position="311"/>
        <end position="334"/>
    </location>
</feature>
<name>A0A7S2TT72_9EUKA</name>
<dbReference type="GO" id="GO:0005886">
    <property type="term" value="C:plasma membrane"/>
    <property type="evidence" value="ECO:0007669"/>
    <property type="project" value="TreeGrafter"/>
</dbReference>
<organism evidence="2">
    <name type="scientific">Lotharella oceanica</name>
    <dbReference type="NCBI Taxonomy" id="641309"/>
    <lineage>
        <taxon>Eukaryota</taxon>
        <taxon>Sar</taxon>
        <taxon>Rhizaria</taxon>
        <taxon>Cercozoa</taxon>
        <taxon>Chlorarachniophyceae</taxon>
        <taxon>Lotharella</taxon>
    </lineage>
</organism>
<feature type="transmembrane region" description="Helical" evidence="1">
    <location>
        <begin position="177"/>
        <end position="198"/>
    </location>
</feature>
<keyword evidence="1" id="KW-0472">Membrane</keyword>
<keyword evidence="1" id="KW-1133">Transmembrane helix</keyword>
<evidence type="ECO:0000256" key="1">
    <source>
        <dbReference type="SAM" id="Phobius"/>
    </source>
</evidence>
<reference evidence="2" key="1">
    <citation type="submission" date="2021-01" db="EMBL/GenBank/DDBJ databases">
        <authorList>
            <person name="Corre E."/>
            <person name="Pelletier E."/>
            <person name="Niang G."/>
            <person name="Scheremetjew M."/>
            <person name="Finn R."/>
            <person name="Kale V."/>
            <person name="Holt S."/>
            <person name="Cochrane G."/>
            <person name="Meng A."/>
            <person name="Brown T."/>
            <person name="Cohen L."/>
        </authorList>
    </citation>
    <scope>NUCLEOTIDE SEQUENCE</scope>
    <source>
        <strain evidence="2">CCMP622</strain>
    </source>
</reference>
<dbReference type="InterPro" id="IPR038770">
    <property type="entry name" value="Na+/solute_symporter_sf"/>
</dbReference>
<dbReference type="AlphaFoldDB" id="A0A7S2TT72"/>
<dbReference type="PANTHER" id="PTHR18640">
    <property type="entry name" value="SOLUTE CARRIER FAMILY 10 MEMBER 7"/>
    <property type="match status" value="1"/>
</dbReference>
<feature type="transmembrane region" description="Helical" evidence="1">
    <location>
        <begin position="52"/>
        <end position="71"/>
    </location>
</feature>
<proteinExistence type="predicted"/>
<gene>
    <name evidence="2" type="ORF">LSP00402_LOCUS10997</name>
</gene>
<dbReference type="EMBL" id="HBHP01017745">
    <property type="protein sequence ID" value="CAD9766100.1"/>
    <property type="molecule type" value="Transcribed_RNA"/>
</dbReference>
<feature type="transmembrane region" description="Helical" evidence="1">
    <location>
        <begin position="77"/>
        <end position="97"/>
    </location>
</feature>
<accession>A0A7S2TT72</accession>
<feature type="transmembrane region" description="Helical" evidence="1">
    <location>
        <begin position="276"/>
        <end position="299"/>
    </location>
</feature>
<sequence length="412" mass="45172">MKERVGSIGMIVERESTAAKIMSPPDEVGGEELEEHKSCFQCIFDELWGKRFFLYFLILSIAVAGAYPPAGRKKGPLYPPITVSWVAVVLIFFITGLKLKSAELTKAAAYWRLNIYVLCFTFIFIPLTVYILALILRQTAYNSDIIDGMIVMGCLPTTISTCVILTKTASGNEAASVFNATVSNFLGIFLTPALLLLLLGQSGSVSIVNILYKLAARVVAPVAFGQFLRWLVPSIIPWVTRNGKNLKRLSEILLLFIVWATFSETFYQGVDAKPEEFGILLAMLIPLHCFYLAFCFFTTRIPCFGYTRPDIVALLFCSTQKTVALGIPLISAMYEDSDSIGILSVPLLIYHPMQLVIASLLVGKLGQWAIEGEGGKEVLDEDAEIPEKPSDVPGEGPSVAWGGGAELKMAEV</sequence>
<evidence type="ECO:0000313" key="2">
    <source>
        <dbReference type="EMBL" id="CAD9766100.1"/>
    </source>
</evidence>
<dbReference type="Pfam" id="PF13593">
    <property type="entry name" value="SBF_like"/>
    <property type="match status" value="1"/>
</dbReference>
<feature type="transmembrane region" description="Helical" evidence="1">
    <location>
        <begin position="210"/>
        <end position="232"/>
    </location>
</feature>
<dbReference type="InterPro" id="IPR016833">
    <property type="entry name" value="Put_Na-Bile_cotransptr"/>
</dbReference>
<protein>
    <submittedName>
        <fullName evidence="2">Uncharacterized protein</fullName>
    </submittedName>
</protein>
<dbReference type="Gene3D" id="1.20.1530.20">
    <property type="match status" value="1"/>
</dbReference>
<feature type="transmembrane region" description="Helical" evidence="1">
    <location>
        <begin position="145"/>
        <end position="165"/>
    </location>
</feature>